<evidence type="ECO:0000313" key="2">
    <source>
        <dbReference type="EMBL" id="KHJ53945.1"/>
    </source>
</evidence>
<dbReference type="OrthoDB" id="7259981at2"/>
<reference evidence="2 3" key="1">
    <citation type="submission" date="2014-09" db="EMBL/GenBank/DDBJ databases">
        <title>Isolation and characterization of Aurantimonas altamirensis ON-56566 from clinical sample following a dog bite.</title>
        <authorList>
            <person name="Eshaghi A."/>
            <person name="Li A."/>
            <person name="Shahinas D."/>
            <person name="Bahn P."/>
            <person name="Kus J.V."/>
            <person name="Patel S.N."/>
        </authorList>
    </citation>
    <scope>NUCLEOTIDE SEQUENCE [LARGE SCALE GENOMIC DNA]</scope>
    <source>
        <strain evidence="2 3">ON-56566</strain>
    </source>
</reference>
<dbReference type="EMBL" id="JRFJ01000004">
    <property type="protein sequence ID" value="KHJ53945.1"/>
    <property type="molecule type" value="Genomic_DNA"/>
</dbReference>
<dbReference type="RefSeq" id="WP_012092608.1">
    <property type="nucleotide sequence ID" value="NZ_BBWQ01000022.1"/>
</dbReference>
<name>A0A0B1Q533_9HYPH</name>
<evidence type="ECO:0000259" key="1">
    <source>
        <dbReference type="Pfam" id="PF21798"/>
    </source>
</evidence>
<accession>A0A0B1Q533</accession>
<comment type="caution">
    <text evidence="2">The sequence shown here is derived from an EMBL/GenBank/DDBJ whole genome shotgun (WGS) entry which is preliminary data.</text>
</comment>
<dbReference type="GeneID" id="97241115"/>
<protein>
    <recommendedName>
        <fullName evidence="1">DUF6878 domain-containing protein</fullName>
    </recommendedName>
</protein>
<dbReference type="STRING" id="370622.LA66_15315"/>
<feature type="domain" description="DUF6878" evidence="1">
    <location>
        <begin position="36"/>
        <end position="162"/>
    </location>
</feature>
<sequence>MTDTDKPATPEFDMAASVARFFAERDERNRRAEAVRPDNKTALFDALAAAGITLVTVTFDGSGDSGQIEDITAQSDDRTVDLPQGEITIATVAWGTDKVTAISMGVEAAIEQLAYDFLSETHGGWENNDGAYGEFSFDVAARTITLDYNERYTATEFYSHEF</sequence>
<organism evidence="2 3">
    <name type="scientific">Aureimonas altamirensis</name>
    <dbReference type="NCBI Taxonomy" id="370622"/>
    <lineage>
        <taxon>Bacteria</taxon>
        <taxon>Pseudomonadati</taxon>
        <taxon>Pseudomonadota</taxon>
        <taxon>Alphaproteobacteria</taxon>
        <taxon>Hyphomicrobiales</taxon>
        <taxon>Aurantimonadaceae</taxon>
        <taxon>Aureimonas</taxon>
    </lineage>
</organism>
<proteinExistence type="predicted"/>
<dbReference type="Pfam" id="PF21798">
    <property type="entry name" value="DUF6878"/>
    <property type="match status" value="1"/>
</dbReference>
<dbReference type="AlphaFoldDB" id="A0A0B1Q533"/>
<dbReference type="Proteomes" id="UP000030826">
    <property type="component" value="Unassembled WGS sequence"/>
</dbReference>
<gene>
    <name evidence="2" type="ORF">LA66_15315</name>
</gene>
<dbReference type="InterPro" id="IPR049243">
    <property type="entry name" value="DUF6878"/>
</dbReference>
<evidence type="ECO:0000313" key="3">
    <source>
        <dbReference type="Proteomes" id="UP000030826"/>
    </source>
</evidence>